<sequence>MCVHTYITNIFSDKICNRIVTRTQASECWRVGSRHNQLPNQCKTTKEVLATQASVDPESANEKSCVVEMARDSEINRLRAERLQRERKERDRAAILLAKSLGLADALKPPHQEQLCVDERNLPFNSGFNPELSAILSEQRQRHRDSRKRRHKEVD</sequence>
<evidence type="ECO:0000256" key="1">
    <source>
        <dbReference type="SAM" id="MobiDB-lite"/>
    </source>
</evidence>
<feature type="region of interest" description="Disordered" evidence="1">
    <location>
        <begin position="134"/>
        <end position="155"/>
    </location>
</feature>
<reference evidence="2" key="2">
    <citation type="journal article" date="2006" name="PLoS Pathog.">
        <title>New perspectives on host-parasite interplay by comparative transcriptomic and proteomic analyses of Schistosoma japonicum.</title>
        <authorList>
            <person name="Liu F."/>
            <person name="Lu J."/>
            <person name="Hu W."/>
            <person name="Wang S.Y."/>
            <person name="Cui S.J."/>
            <person name="Chi M."/>
            <person name="Yan Q."/>
            <person name="Wang X.R."/>
            <person name="Song H.D."/>
            <person name="Xu X.N."/>
            <person name="Wang J.J."/>
            <person name="Zhang X.L."/>
            <person name="Zhang X."/>
            <person name="Wang Z.Q."/>
            <person name="Xue C.L."/>
            <person name="Brindley P.J."/>
            <person name="McManus D.P."/>
            <person name="Yang P.Y."/>
            <person name="Feng Z."/>
            <person name="Chen Z."/>
            <person name="Han Z.G."/>
        </authorList>
    </citation>
    <scope>NUCLEOTIDE SEQUENCE</scope>
</reference>
<reference evidence="2" key="1">
    <citation type="submission" date="2004-11" db="EMBL/GenBank/DDBJ databases">
        <title>The full-length cDNA sequences of Schistosoma japonicum genes.</title>
        <authorList>
            <person name="Han Z."/>
        </authorList>
    </citation>
    <scope>NUCLEOTIDE SEQUENCE</scope>
</reference>
<evidence type="ECO:0000313" key="2">
    <source>
        <dbReference type="EMBL" id="AAW26727.1"/>
    </source>
</evidence>
<dbReference type="AlphaFoldDB" id="Q5DBS9"/>
<dbReference type="EMBL" id="AY814995">
    <property type="protein sequence ID" value="AAW26727.1"/>
    <property type="molecule type" value="mRNA"/>
</dbReference>
<accession>Q5DBS9</accession>
<protein>
    <submittedName>
        <fullName evidence="2">SJCHGC03867 protein</fullName>
    </submittedName>
</protein>
<name>Q5DBS9_SCHJA</name>
<feature type="compositionally biased region" description="Basic residues" evidence="1">
    <location>
        <begin position="141"/>
        <end position="155"/>
    </location>
</feature>
<organism evidence="2">
    <name type="scientific">Schistosoma japonicum</name>
    <name type="common">Blood fluke</name>
    <dbReference type="NCBI Taxonomy" id="6182"/>
    <lineage>
        <taxon>Eukaryota</taxon>
        <taxon>Metazoa</taxon>
        <taxon>Spiralia</taxon>
        <taxon>Lophotrochozoa</taxon>
        <taxon>Platyhelminthes</taxon>
        <taxon>Trematoda</taxon>
        <taxon>Digenea</taxon>
        <taxon>Strigeidida</taxon>
        <taxon>Schistosomatoidea</taxon>
        <taxon>Schistosomatidae</taxon>
        <taxon>Schistosoma</taxon>
    </lineage>
</organism>
<proteinExistence type="evidence at transcript level"/>